<comment type="caution">
    <text evidence="1">The sequence shown here is derived from an EMBL/GenBank/DDBJ whole genome shotgun (WGS) entry which is preliminary data.</text>
</comment>
<sequence length="497" mass="54284">MGRKIRGIFYIVAILLAAGCGKEEETENVFSDGILIEVEAPQTNGWSTEEITGTRSGREKAIEVKGKDGLDMEISTLHDNGATGTAEGEATTRWANMDDNIVFRVVAYKSATAAGISTSNYAGYGDYKLSGSTVQTVKSLVVPIGTYTFIFYSYGNSNAIAAFTNGSASVPATNGQNFMTYVKPGVVINNIGSRYTLSGIVFKHHCARYRVQAIAQSGRMGKITACAGTVTLPKHNATYTFTNGTFTTQATTGTINLTWDKPNAMSAYSGYIYLLPQTSASVTVKLNLTIGGKAFSNKSVTLSGLTMAANNTYYSNVSLTTTEGYIIGGALWAGGNLYYDGTFKIYTGQDQYTTTRGHDFWRFGALYPTDMCIDSTPWAQVKDPCCRVSPTNSWRVPTITEYISLLKVSWEYYTLNSASGLLFDKILFFPSTGYFAGANPNNITKSIRGLYWSANQFYNTEFAPQMLDFVTDNTYPPTRNSSNHPDNFMTIRCVRAD</sequence>
<gene>
    <name evidence="1" type="ORF">HMPREF9445_01457</name>
</gene>
<evidence type="ECO:0000313" key="1">
    <source>
        <dbReference type="EMBL" id="EGF53124.1"/>
    </source>
</evidence>
<name>A0ABN0CQ43_9BACE</name>
<dbReference type="PROSITE" id="PS51257">
    <property type="entry name" value="PROKAR_LIPOPROTEIN"/>
    <property type="match status" value="1"/>
</dbReference>
<dbReference type="InterPro" id="IPR025049">
    <property type="entry name" value="Mfa-like_1"/>
</dbReference>
<protein>
    <submittedName>
        <fullName evidence="1">Conserved domain protein</fullName>
    </submittedName>
</protein>
<reference evidence="1 2" key="1">
    <citation type="submission" date="2011-02" db="EMBL/GenBank/DDBJ databases">
        <authorList>
            <person name="Weinstock G."/>
            <person name="Sodergren E."/>
            <person name="Clifton S."/>
            <person name="Fulton L."/>
            <person name="Fulton B."/>
            <person name="Courtney L."/>
            <person name="Fronick C."/>
            <person name="Harrison M."/>
            <person name="Strong C."/>
            <person name="Farmer C."/>
            <person name="Delahaunty K."/>
            <person name="Markovic C."/>
            <person name="Hall O."/>
            <person name="Minx P."/>
            <person name="Tomlinson C."/>
            <person name="Mitreva M."/>
            <person name="Hou S."/>
            <person name="Chen J."/>
            <person name="Wollam A."/>
            <person name="Pepin K.H."/>
            <person name="Johnson M."/>
            <person name="Bhonagiri V."/>
            <person name="Zhang X."/>
            <person name="Suruliraj S."/>
            <person name="Warren W."/>
            <person name="Chinwalla A."/>
            <person name="Mardis E.R."/>
            <person name="Wilson R.K."/>
        </authorList>
    </citation>
    <scope>NUCLEOTIDE SEQUENCE [LARGE SCALE GENOMIC DNA]</scope>
    <source>
        <strain evidence="1 2">YIT 12056</strain>
    </source>
</reference>
<keyword evidence="2" id="KW-1185">Reference proteome</keyword>
<organism evidence="1 2">
    <name type="scientific">Bacteroides clarus YIT 12056</name>
    <dbReference type="NCBI Taxonomy" id="762984"/>
    <lineage>
        <taxon>Bacteria</taxon>
        <taxon>Pseudomonadati</taxon>
        <taxon>Bacteroidota</taxon>
        <taxon>Bacteroidia</taxon>
        <taxon>Bacteroidales</taxon>
        <taxon>Bacteroidaceae</taxon>
        <taxon>Bacteroides</taxon>
    </lineage>
</organism>
<dbReference type="EMBL" id="AFBM01000010">
    <property type="protein sequence ID" value="EGF53124.1"/>
    <property type="molecule type" value="Genomic_DNA"/>
</dbReference>
<evidence type="ECO:0000313" key="2">
    <source>
        <dbReference type="Proteomes" id="UP000010321"/>
    </source>
</evidence>
<dbReference type="Proteomes" id="UP000010321">
    <property type="component" value="Unassembled WGS sequence"/>
</dbReference>
<proteinExistence type="predicted"/>
<dbReference type="Pfam" id="PF13149">
    <property type="entry name" value="Mfa_like_1"/>
    <property type="match status" value="1"/>
</dbReference>
<dbReference type="RefSeq" id="WP_009121609.1">
    <property type="nucleotide sequence ID" value="NZ_FQWK01000003.1"/>
</dbReference>
<accession>A0ABN0CQ43</accession>